<protein>
    <recommendedName>
        <fullName evidence="4">Sulfur reduction protein DsrE</fullName>
    </recommendedName>
</protein>
<accession>A0A3A1N962</accession>
<evidence type="ECO:0000313" key="2">
    <source>
        <dbReference type="EMBL" id="RIV32871.1"/>
    </source>
</evidence>
<comment type="caution">
    <text evidence="2">The sequence shown here is derived from an EMBL/GenBank/DDBJ whole genome shotgun (WGS) entry which is preliminary data.</text>
</comment>
<keyword evidence="3" id="KW-1185">Reference proteome</keyword>
<organism evidence="2 3">
    <name type="scientific">Flagellimonas lutimaris</name>
    <dbReference type="NCBI Taxonomy" id="475082"/>
    <lineage>
        <taxon>Bacteria</taxon>
        <taxon>Pseudomonadati</taxon>
        <taxon>Bacteroidota</taxon>
        <taxon>Flavobacteriia</taxon>
        <taxon>Flavobacteriales</taxon>
        <taxon>Flavobacteriaceae</taxon>
        <taxon>Flagellimonas</taxon>
    </lineage>
</organism>
<dbReference type="Proteomes" id="UP000266067">
    <property type="component" value="Unassembled WGS sequence"/>
</dbReference>
<sequence>MSLISNLKPTNLTLMKKAIFTLFAGIFTTVGFAQSNDFDDTLTKITQEKDSTLAAMFRADSIKVDNQFKRKLMIAEFKDVATYPVIDAGTFSGVVPVEDITEIPDPNLEYKLMFELVNFDSDTPSKLDASIVEVARIINLHVASGIPLENISPVIVVHAGSLNAFTTNEFYNGKFKMDNPNMKLIGELEKLGAKFISCAQAMFFFEVDKEALLPMFKVSLTAQTILSSYQMKGYVKYRINR</sequence>
<proteinExistence type="predicted"/>
<name>A0A3A1N962_9FLAO</name>
<dbReference type="SUPFAM" id="SSF75169">
    <property type="entry name" value="DsrEFH-like"/>
    <property type="match status" value="1"/>
</dbReference>
<evidence type="ECO:0008006" key="4">
    <source>
        <dbReference type="Google" id="ProtNLM"/>
    </source>
</evidence>
<evidence type="ECO:0000313" key="3">
    <source>
        <dbReference type="Proteomes" id="UP000266067"/>
    </source>
</evidence>
<keyword evidence="1" id="KW-0732">Signal</keyword>
<feature type="signal peptide" evidence="1">
    <location>
        <begin position="1"/>
        <end position="33"/>
    </location>
</feature>
<evidence type="ECO:0000256" key="1">
    <source>
        <dbReference type="SAM" id="SignalP"/>
    </source>
</evidence>
<reference evidence="2 3" key="1">
    <citation type="submission" date="2018-08" db="EMBL/GenBank/DDBJ databases">
        <title>Proposal of Muricauda 72 sp.nov. and Muricauda NH166 sp.nov., isolated from seawater.</title>
        <authorList>
            <person name="Cheng H."/>
            <person name="Wu Y.-H."/>
            <person name="Guo L.-L."/>
            <person name="Xu X.-W."/>
        </authorList>
    </citation>
    <scope>NUCLEOTIDE SEQUENCE [LARGE SCALE GENOMIC DNA]</scope>
    <source>
        <strain evidence="2 3">KCTC 22173</strain>
    </source>
</reference>
<dbReference type="EMBL" id="QXFH01000072">
    <property type="protein sequence ID" value="RIV32871.1"/>
    <property type="molecule type" value="Genomic_DNA"/>
</dbReference>
<dbReference type="AlphaFoldDB" id="A0A3A1N962"/>
<feature type="chain" id="PRO_5017458643" description="Sulfur reduction protein DsrE" evidence="1">
    <location>
        <begin position="34"/>
        <end position="241"/>
    </location>
</feature>
<gene>
    <name evidence="2" type="ORF">D2V08_10600</name>
</gene>
<dbReference type="InterPro" id="IPR027396">
    <property type="entry name" value="DsrEFH-like"/>
</dbReference>
<dbReference type="Gene3D" id="3.40.1260.10">
    <property type="entry name" value="DsrEFH-like"/>
    <property type="match status" value="1"/>
</dbReference>